<proteinExistence type="predicted"/>
<keyword evidence="1" id="KW-1133">Transmembrane helix</keyword>
<keyword evidence="3" id="KW-1185">Reference proteome</keyword>
<organism evidence="2 3">
    <name type="scientific">Halpernia frigidisoli</name>
    <dbReference type="NCBI Taxonomy" id="1125876"/>
    <lineage>
        <taxon>Bacteria</taxon>
        <taxon>Pseudomonadati</taxon>
        <taxon>Bacteroidota</taxon>
        <taxon>Flavobacteriia</taxon>
        <taxon>Flavobacteriales</taxon>
        <taxon>Weeksellaceae</taxon>
        <taxon>Chryseobacterium group</taxon>
        <taxon>Halpernia</taxon>
    </lineage>
</organism>
<gene>
    <name evidence="2" type="ORF">SAMN05443292_1767</name>
</gene>
<protein>
    <submittedName>
        <fullName evidence="2">Uncharacterized protein</fullName>
    </submittedName>
</protein>
<evidence type="ECO:0000256" key="1">
    <source>
        <dbReference type="SAM" id="Phobius"/>
    </source>
</evidence>
<keyword evidence="1" id="KW-0472">Membrane</keyword>
<name>A0A1I3G156_9FLAO</name>
<feature type="transmembrane region" description="Helical" evidence="1">
    <location>
        <begin position="42"/>
        <end position="60"/>
    </location>
</feature>
<dbReference type="RefSeq" id="WP_090079715.1">
    <property type="nucleotide sequence ID" value="NZ_FOQT01000002.1"/>
</dbReference>
<dbReference type="STRING" id="1125876.SAMN05443292_1767"/>
<accession>A0A1I3G156</accession>
<feature type="transmembrane region" description="Helical" evidence="1">
    <location>
        <begin position="186"/>
        <end position="209"/>
    </location>
</feature>
<dbReference type="Proteomes" id="UP000198931">
    <property type="component" value="Unassembled WGS sequence"/>
</dbReference>
<feature type="transmembrane region" description="Helical" evidence="1">
    <location>
        <begin position="215"/>
        <end position="238"/>
    </location>
</feature>
<evidence type="ECO:0000313" key="2">
    <source>
        <dbReference type="EMBL" id="SFI17179.1"/>
    </source>
</evidence>
<evidence type="ECO:0000313" key="3">
    <source>
        <dbReference type="Proteomes" id="UP000198931"/>
    </source>
</evidence>
<sequence length="341" mass="39744">MESFEPQNYLRKSVIFGLPILMIIFSVLILKSRSYLARPDLMSFAVTFDFLFTIPIIYYFLIRSTKITKNSISILLTLNIILATIFISNQNQFYLNFFKKWFLPLLEVIIIGILVFKVRKGIRDLSEPENRHLDFFNILKKVAESIVPKSLVTPLSTEIAVFYYGFLNWKKPILKENEFSYHKKSAIIAILSSIIFLTITETFVVHKLLVKWNDAFAWVITAISIYTIIQIFGILRAIPKRPIAVLKNGISIKYSFISETFVEFENIRNVEMYNSEILKKGNIKYFSPFGKFEGNNIKIELMNEQTVESFYGIKRKLNTFVLNVDDENEFIKQVKLSLPKT</sequence>
<dbReference type="AlphaFoldDB" id="A0A1I3G156"/>
<feature type="transmembrane region" description="Helical" evidence="1">
    <location>
        <begin position="12"/>
        <end position="30"/>
    </location>
</feature>
<feature type="transmembrane region" description="Helical" evidence="1">
    <location>
        <begin position="101"/>
        <end position="118"/>
    </location>
</feature>
<feature type="transmembrane region" description="Helical" evidence="1">
    <location>
        <begin position="72"/>
        <end position="89"/>
    </location>
</feature>
<keyword evidence="1" id="KW-0812">Transmembrane</keyword>
<reference evidence="2 3" key="1">
    <citation type="submission" date="2016-10" db="EMBL/GenBank/DDBJ databases">
        <authorList>
            <person name="de Groot N.N."/>
        </authorList>
    </citation>
    <scope>NUCLEOTIDE SEQUENCE [LARGE SCALE GENOMIC DNA]</scope>
    <source>
        <strain evidence="2 3">DSM 26000</strain>
    </source>
</reference>
<dbReference type="OrthoDB" id="979693at2"/>
<dbReference type="EMBL" id="FOQT01000002">
    <property type="protein sequence ID" value="SFI17179.1"/>
    <property type="molecule type" value="Genomic_DNA"/>
</dbReference>